<feature type="compositionally biased region" description="Polar residues" evidence="1">
    <location>
        <begin position="15"/>
        <end position="29"/>
    </location>
</feature>
<reference evidence="2 3" key="1">
    <citation type="submission" date="2019-05" db="EMBL/GenBank/DDBJ databases">
        <title>Another draft genome of Portunus trituberculatus and its Hox gene families provides insights of decapod evolution.</title>
        <authorList>
            <person name="Jeong J.-H."/>
            <person name="Song I."/>
            <person name="Kim S."/>
            <person name="Choi T."/>
            <person name="Kim D."/>
            <person name="Ryu S."/>
            <person name="Kim W."/>
        </authorList>
    </citation>
    <scope>NUCLEOTIDE SEQUENCE [LARGE SCALE GENOMIC DNA]</scope>
    <source>
        <tissue evidence="2">Muscle</tissue>
    </source>
</reference>
<comment type="caution">
    <text evidence="2">The sequence shown here is derived from an EMBL/GenBank/DDBJ whole genome shotgun (WGS) entry which is preliminary data.</text>
</comment>
<name>A0A5B7K8I2_PORTR</name>
<accession>A0A5B7K8I2</accession>
<gene>
    <name evidence="2" type="ORF">E2C01_098759</name>
</gene>
<keyword evidence="3" id="KW-1185">Reference proteome</keyword>
<organism evidence="2 3">
    <name type="scientific">Portunus trituberculatus</name>
    <name type="common">Swimming crab</name>
    <name type="synonym">Neptunus trituberculatus</name>
    <dbReference type="NCBI Taxonomy" id="210409"/>
    <lineage>
        <taxon>Eukaryota</taxon>
        <taxon>Metazoa</taxon>
        <taxon>Ecdysozoa</taxon>
        <taxon>Arthropoda</taxon>
        <taxon>Crustacea</taxon>
        <taxon>Multicrustacea</taxon>
        <taxon>Malacostraca</taxon>
        <taxon>Eumalacostraca</taxon>
        <taxon>Eucarida</taxon>
        <taxon>Decapoda</taxon>
        <taxon>Pleocyemata</taxon>
        <taxon>Brachyura</taxon>
        <taxon>Eubrachyura</taxon>
        <taxon>Portunoidea</taxon>
        <taxon>Portunidae</taxon>
        <taxon>Portuninae</taxon>
        <taxon>Portunus</taxon>
    </lineage>
</organism>
<protein>
    <submittedName>
        <fullName evidence="2">Uncharacterized protein</fullName>
    </submittedName>
</protein>
<proteinExistence type="predicted"/>
<evidence type="ECO:0000256" key="1">
    <source>
        <dbReference type="SAM" id="MobiDB-lite"/>
    </source>
</evidence>
<dbReference type="Proteomes" id="UP000324222">
    <property type="component" value="Unassembled WGS sequence"/>
</dbReference>
<feature type="region of interest" description="Disordered" evidence="1">
    <location>
        <begin position="1"/>
        <end position="51"/>
    </location>
</feature>
<sequence>MSRATKPHSRRVDQSRQNNLRIQSNNLVMTTTTTTTTTISRRAGLSRVRAT</sequence>
<evidence type="ECO:0000313" key="3">
    <source>
        <dbReference type="Proteomes" id="UP000324222"/>
    </source>
</evidence>
<evidence type="ECO:0000313" key="2">
    <source>
        <dbReference type="EMBL" id="MPD03136.1"/>
    </source>
</evidence>
<dbReference type="EMBL" id="VSRR010134827">
    <property type="protein sequence ID" value="MPD03136.1"/>
    <property type="molecule type" value="Genomic_DNA"/>
</dbReference>
<dbReference type="AlphaFoldDB" id="A0A5B7K8I2"/>